<name>A0A5B7H6K5_PORTR</name>
<evidence type="ECO:0000313" key="2">
    <source>
        <dbReference type="EMBL" id="MPC65566.1"/>
    </source>
</evidence>
<organism evidence="2 3">
    <name type="scientific">Portunus trituberculatus</name>
    <name type="common">Swimming crab</name>
    <name type="synonym">Neptunus trituberculatus</name>
    <dbReference type="NCBI Taxonomy" id="210409"/>
    <lineage>
        <taxon>Eukaryota</taxon>
        <taxon>Metazoa</taxon>
        <taxon>Ecdysozoa</taxon>
        <taxon>Arthropoda</taxon>
        <taxon>Crustacea</taxon>
        <taxon>Multicrustacea</taxon>
        <taxon>Malacostraca</taxon>
        <taxon>Eumalacostraca</taxon>
        <taxon>Eucarida</taxon>
        <taxon>Decapoda</taxon>
        <taxon>Pleocyemata</taxon>
        <taxon>Brachyura</taxon>
        <taxon>Eubrachyura</taxon>
        <taxon>Portunoidea</taxon>
        <taxon>Portunidae</taxon>
        <taxon>Portuninae</taxon>
        <taxon>Portunus</taxon>
    </lineage>
</organism>
<evidence type="ECO:0000313" key="3">
    <source>
        <dbReference type="Proteomes" id="UP000324222"/>
    </source>
</evidence>
<reference evidence="2 3" key="1">
    <citation type="submission" date="2019-05" db="EMBL/GenBank/DDBJ databases">
        <title>Another draft genome of Portunus trituberculatus and its Hox gene families provides insights of decapod evolution.</title>
        <authorList>
            <person name="Jeong J.-H."/>
            <person name="Song I."/>
            <person name="Kim S."/>
            <person name="Choi T."/>
            <person name="Kim D."/>
            <person name="Ryu S."/>
            <person name="Kim W."/>
        </authorList>
    </citation>
    <scope>NUCLEOTIDE SEQUENCE [LARGE SCALE GENOMIC DNA]</scope>
    <source>
        <tissue evidence="2">Muscle</tissue>
    </source>
</reference>
<feature type="region of interest" description="Disordered" evidence="1">
    <location>
        <begin position="38"/>
        <end position="68"/>
    </location>
</feature>
<evidence type="ECO:0000256" key="1">
    <source>
        <dbReference type="SAM" id="MobiDB-lite"/>
    </source>
</evidence>
<sequence length="68" mass="7428">MYASMADTITSVMRSAHRDVSLTRKLIIPGKISIIPLQVPPTGRGKTPQAPPLLGDPEGDLEKYKIQK</sequence>
<proteinExistence type="predicted"/>
<keyword evidence="3" id="KW-1185">Reference proteome</keyword>
<dbReference type="EMBL" id="VSRR010023521">
    <property type="protein sequence ID" value="MPC65566.1"/>
    <property type="molecule type" value="Genomic_DNA"/>
</dbReference>
<accession>A0A5B7H6K5</accession>
<dbReference type="AlphaFoldDB" id="A0A5B7H6K5"/>
<protein>
    <submittedName>
        <fullName evidence="2">Uncharacterized protein</fullName>
    </submittedName>
</protein>
<comment type="caution">
    <text evidence="2">The sequence shown here is derived from an EMBL/GenBank/DDBJ whole genome shotgun (WGS) entry which is preliminary data.</text>
</comment>
<gene>
    <name evidence="2" type="ORF">E2C01_059704</name>
</gene>
<dbReference type="Proteomes" id="UP000324222">
    <property type="component" value="Unassembled WGS sequence"/>
</dbReference>